<reference evidence="1" key="2">
    <citation type="submission" date="2015-06" db="UniProtKB">
        <authorList>
            <consortium name="EnsemblProtists"/>
        </authorList>
    </citation>
    <scope>IDENTIFICATION</scope>
    <source>
        <strain evidence="1">Emoy2</strain>
    </source>
</reference>
<evidence type="ECO:0000313" key="1">
    <source>
        <dbReference type="EnsemblProtists" id="HpaP806329"/>
    </source>
</evidence>
<reference evidence="2" key="1">
    <citation type="journal article" date="2010" name="Science">
        <title>Signatures of adaptation to obligate biotrophy in the Hyaloperonospora arabidopsidis genome.</title>
        <authorList>
            <person name="Baxter L."/>
            <person name="Tripathy S."/>
            <person name="Ishaque N."/>
            <person name="Boot N."/>
            <person name="Cabral A."/>
            <person name="Kemen E."/>
            <person name="Thines M."/>
            <person name="Ah-Fong A."/>
            <person name="Anderson R."/>
            <person name="Badejoko W."/>
            <person name="Bittner-Eddy P."/>
            <person name="Boore J.L."/>
            <person name="Chibucos M.C."/>
            <person name="Coates M."/>
            <person name="Dehal P."/>
            <person name="Delehaunty K."/>
            <person name="Dong S."/>
            <person name="Downton P."/>
            <person name="Dumas B."/>
            <person name="Fabro G."/>
            <person name="Fronick C."/>
            <person name="Fuerstenberg S.I."/>
            <person name="Fulton L."/>
            <person name="Gaulin E."/>
            <person name="Govers F."/>
            <person name="Hughes L."/>
            <person name="Humphray S."/>
            <person name="Jiang R.H."/>
            <person name="Judelson H."/>
            <person name="Kamoun S."/>
            <person name="Kyung K."/>
            <person name="Meijer H."/>
            <person name="Minx P."/>
            <person name="Morris P."/>
            <person name="Nelson J."/>
            <person name="Phuntumart V."/>
            <person name="Qutob D."/>
            <person name="Rehmany A."/>
            <person name="Rougon-Cardoso A."/>
            <person name="Ryden P."/>
            <person name="Torto-Alalibo T."/>
            <person name="Studholme D."/>
            <person name="Wang Y."/>
            <person name="Win J."/>
            <person name="Wood J."/>
            <person name="Clifton S.W."/>
            <person name="Rogers J."/>
            <person name="Van den Ackerveken G."/>
            <person name="Jones J.D."/>
            <person name="McDowell J.M."/>
            <person name="Beynon J."/>
            <person name="Tyler B.M."/>
        </authorList>
    </citation>
    <scope>NUCLEOTIDE SEQUENCE [LARGE SCALE GENOMIC DNA]</scope>
    <source>
        <strain evidence="2">Emoy2</strain>
    </source>
</reference>
<proteinExistence type="predicted"/>
<evidence type="ECO:0000313" key="2">
    <source>
        <dbReference type="Proteomes" id="UP000011713"/>
    </source>
</evidence>
<keyword evidence="2" id="KW-1185">Reference proteome</keyword>
<dbReference type="AlphaFoldDB" id="M4BIV2"/>
<dbReference type="Proteomes" id="UP000011713">
    <property type="component" value="Unassembled WGS sequence"/>
</dbReference>
<dbReference type="HOGENOM" id="CLU_2364142_0_0_1"/>
<dbReference type="EnsemblProtists" id="HpaT806329">
    <property type="protein sequence ID" value="HpaP806329"/>
    <property type="gene ID" value="HpaG806329"/>
</dbReference>
<sequence>MLVTLFRASDGRQQSNWRCGSNLVVEFNVVTVGYKNISCTVNRQSLIFVVDPNDRDRVDAERGSAATHAELRHDALHGERGRELGLYGLRHLQRFI</sequence>
<organism evidence="1 2">
    <name type="scientific">Hyaloperonospora arabidopsidis (strain Emoy2)</name>
    <name type="common">Downy mildew agent</name>
    <name type="synonym">Peronospora arabidopsidis</name>
    <dbReference type="NCBI Taxonomy" id="559515"/>
    <lineage>
        <taxon>Eukaryota</taxon>
        <taxon>Sar</taxon>
        <taxon>Stramenopiles</taxon>
        <taxon>Oomycota</taxon>
        <taxon>Peronosporomycetes</taxon>
        <taxon>Peronosporales</taxon>
        <taxon>Peronosporaceae</taxon>
        <taxon>Hyaloperonospora</taxon>
    </lineage>
</organism>
<dbReference type="VEuPathDB" id="FungiDB:HpaG806329"/>
<dbReference type="EMBL" id="JH598301">
    <property type="status" value="NOT_ANNOTATED_CDS"/>
    <property type="molecule type" value="Genomic_DNA"/>
</dbReference>
<protein>
    <submittedName>
        <fullName evidence="1">Uncharacterized protein</fullName>
    </submittedName>
</protein>
<name>M4BIV2_HYAAE</name>
<dbReference type="InParanoid" id="M4BIV2"/>
<accession>M4BIV2</accession>